<dbReference type="Proteomes" id="UP000663720">
    <property type="component" value="Chromosome"/>
</dbReference>
<name>A0A975BBX5_9BACT</name>
<proteinExistence type="predicted"/>
<feature type="domain" description="SH3b" evidence="2">
    <location>
        <begin position="25"/>
        <end position="88"/>
    </location>
</feature>
<protein>
    <submittedName>
        <fullName evidence="3">SH3 domain-containing protein</fullName>
    </submittedName>
</protein>
<organism evidence="3 4">
    <name type="scientific">Desulfonema limicola</name>
    <dbReference type="NCBI Taxonomy" id="45656"/>
    <lineage>
        <taxon>Bacteria</taxon>
        <taxon>Pseudomonadati</taxon>
        <taxon>Thermodesulfobacteriota</taxon>
        <taxon>Desulfobacteria</taxon>
        <taxon>Desulfobacterales</taxon>
        <taxon>Desulfococcaceae</taxon>
        <taxon>Desulfonema</taxon>
    </lineage>
</organism>
<dbReference type="EMBL" id="CP061799">
    <property type="protein sequence ID" value="QTA82420.1"/>
    <property type="molecule type" value="Genomic_DNA"/>
</dbReference>
<evidence type="ECO:0000313" key="4">
    <source>
        <dbReference type="Proteomes" id="UP000663720"/>
    </source>
</evidence>
<sequence>MNYRKVLLFALLYVCLFQFSYAGAQTNLWVTGSDARLKADKSASSQTIAELDLGTALSVLSYEGRWYEVSLKSGHKGWIYRGKVSDTPPESSKNQDTSNLFSALGTDEISADSADTSRSIRGLSPEAVEYADNTGVKQEHRTALDNALKIQTSTSEIEQFLKKGKIGEYAQ</sequence>
<feature type="signal peptide" evidence="1">
    <location>
        <begin position="1"/>
        <end position="24"/>
    </location>
</feature>
<feature type="chain" id="PRO_5036708924" evidence="1">
    <location>
        <begin position="25"/>
        <end position="171"/>
    </location>
</feature>
<dbReference type="KEGG" id="dli:dnl_47950"/>
<accession>A0A975BBX5</accession>
<dbReference type="PROSITE" id="PS51781">
    <property type="entry name" value="SH3B"/>
    <property type="match status" value="1"/>
</dbReference>
<dbReference type="SMART" id="SM00287">
    <property type="entry name" value="SH3b"/>
    <property type="match status" value="1"/>
</dbReference>
<dbReference type="AlphaFoldDB" id="A0A975BBX5"/>
<keyword evidence="4" id="KW-1185">Reference proteome</keyword>
<evidence type="ECO:0000313" key="3">
    <source>
        <dbReference type="EMBL" id="QTA82420.1"/>
    </source>
</evidence>
<keyword evidence="1" id="KW-0732">Signal</keyword>
<dbReference type="RefSeq" id="WP_207688355.1">
    <property type="nucleotide sequence ID" value="NZ_CP061799.1"/>
</dbReference>
<gene>
    <name evidence="3" type="ORF">dnl_47950</name>
</gene>
<dbReference type="InterPro" id="IPR003646">
    <property type="entry name" value="SH3-like_bac-type"/>
</dbReference>
<evidence type="ECO:0000259" key="2">
    <source>
        <dbReference type="PROSITE" id="PS51781"/>
    </source>
</evidence>
<dbReference type="Gene3D" id="2.30.30.40">
    <property type="entry name" value="SH3 Domains"/>
    <property type="match status" value="1"/>
</dbReference>
<dbReference type="Pfam" id="PF08239">
    <property type="entry name" value="SH3_3"/>
    <property type="match status" value="1"/>
</dbReference>
<reference evidence="3" key="1">
    <citation type="journal article" date="2021" name="Microb. Physiol.">
        <title>Proteogenomic Insights into the Physiology of Marine, Sulfate-Reducing, Filamentous Desulfonema limicola and Desulfonema magnum.</title>
        <authorList>
            <person name="Schnaars V."/>
            <person name="Wohlbrand L."/>
            <person name="Scheve S."/>
            <person name="Hinrichs C."/>
            <person name="Reinhardt R."/>
            <person name="Rabus R."/>
        </authorList>
    </citation>
    <scope>NUCLEOTIDE SEQUENCE</scope>
    <source>
        <strain evidence="3">5ac10</strain>
    </source>
</reference>
<evidence type="ECO:0000256" key="1">
    <source>
        <dbReference type="SAM" id="SignalP"/>
    </source>
</evidence>